<comment type="function">
    <text evidence="1">Catalyzes the phosphorylation of riboflavin to FMN followed by the adenylation of FMN to FAD.</text>
</comment>
<dbReference type="GO" id="GO:0003919">
    <property type="term" value="F:FMN adenylyltransferase activity"/>
    <property type="evidence" value="ECO:0007669"/>
    <property type="project" value="UniProtKB-EC"/>
</dbReference>
<comment type="caution">
    <text evidence="17">The sequence shown here is derived from an EMBL/GenBank/DDBJ whole genome shotgun (WGS) entry which is preliminary data.</text>
</comment>
<protein>
    <recommendedName>
        <fullName evidence="15">Riboflavin biosynthesis protein</fullName>
    </recommendedName>
    <domain>
        <recommendedName>
            <fullName evidence="15">Riboflavin kinase</fullName>
            <ecNumber evidence="15">2.7.1.26</ecNumber>
        </recommendedName>
        <alternativeName>
            <fullName evidence="15">Flavokinase</fullName>
        </alternativeName>
    </domain>
    <domain>
        <recommendedName>
            <fullName evidence="15">FMN adenylyltransferase</fullName>
            <ecNumber evidence="15">2.7.7.2</ecNumber>
        </recommendedName>
        <alternativeName>
            <fullName evidence="15">FAD pyrophosphorylase</fullName>
        </alternativeName>
        <alternativeName>
            <fullName evidence="15">FAD synthase</fullName>
        </alternativeName>
    </domain>
</protein>
<dbReference type="EC" id="2.7.7.2" evidence="15"/>
<evidence type="ECO:0000256" key="6">
    <source>
        <dbReference type="ARBA" id="ARBA00022679"/>
    </source>
</evidence>
<dbReference type="PANTHER" id="PTHR22749:SF6">
    <property type="entry name" value="RIBOFLAVIN KINASE"/>
    <property type="match status" value="1"/>
</dbReference>
<feature type="domain" description="Riboflavin kinase" evidence="16">
    <location>
        <begin position="188"/>
        <end position="312"/>
    </location>
</feature>
<keyword evidence="11 15" id="KW-0067">ATP-binding</keyword>
<keyword evidence="8 15" id="KW-0547">Nucleotide-binding</keyword>
<keyword evidence="4 15" id="KW-0285">Flavoprotein</keyword>
<dbReference type="PIRSF" id="PIRSF004491">
    <property type="entry name" value="FAD_Synth"/>
    <property type="match status" value="1"/>
</dbReference>
<evidence type="ECO:0000256" key="3">
    <source>
        <dbReference type="ARBA" id="ARBA00005201"/>
    </source>
</evidence>
<dbReference type="EC" id="2.7.1.26" evidence="15"/>
<keyword evidence="18" id="KW-1185">Reference proteome</keyword>
<comment type="similarity">
    <text evidence="15">Belongs to the ribF family.</text>
</comment>
<dbReference type="RefSeq" id="WP_209739879.1">
    <property type="nucleotide sequence ID" value="NZ_CP072611.1"/>
</dbReference>
<keyword evidence="10 15" id="KW-0274">FAD</keyword>
<keyword evidence="7 15" id="KW-0548">Nucleotidyltransferase</keyword>
<dbReference type="CDD" id="cd02064">
    <property type="entry name" value="FAD_synthetase_N"/>
    <property type="match status" value="1"/>
</dbReference>
<sequence length="326" mass="34592">MSPARFTRIFGESALPAHLRGGVVAIGNFDGVHRGHQAVLASAGRIARERGLPLLALTFEPHPRTLFQPGRPVPRLTPAPLKARLLRALGFSAVVEQDFTRDFAALTAAEFVSAVLVRRLGAAHVVAGFDFGFGARRGGDPAYLRAAGEAEGFGVTIIEAHGDEGGVVSSSRIREDLAAGDVAGAAGLLGWRWTVEGEIGHGRKLGRTLGYPTANMALPFPALLQHGIYAVRLRRAGGALHGGVASYGRRPTFDDGAPLFETFLFDFSGDLYGETVSVSIFRRLRGEEKFADVAALVARMDEDAAEGRALLAAAEPLSDLDRAIAF</sequence>
<evidence type="ECO:0000256" key="8">
    <source>
        <dbReference type="ARBA" id="ARBA00022741"/>
    </source>
</evidence>
<evidence type="ECO:0000256" key="4">
    <source>
        <dbReference type="ARBA" id="ARBA00022630"/>
    </source>
</evidence>
<accession>A0ABW5CHN4</accession>
<dbReference type="Pfam" id="PF06574">
    <property type="entry name" value="FAD_syn"/>
    <property type="match status" value="1"/>
</dbReference>
<dbReference type="NCBIfam" id="TIGR00083">
    <property type="entry name" value="ribF"/>
    <property type="match status" value="1"/>
</dbReference>
<evidence type="ECO:0000256" key="12">
    <source>
        <dbReference type="ARBA" id="ARBA00023268"/>
    </source>
</evidence>
<dbReference type="InterPro" id="IPR015865">
    <property type="entry name" value="Riboflavin_kinase_bac/euk"/>
</dbReference>
<evidence type="ECO:0000256" key="11">
    <source>
        <dbReference type="ARBA" id="ARBA00022840"/>
    </source>
</evidence>
<dbReference type="InterPro" id="IPR015864">
    <property type="entry name" value="FAD_synthase"/>
</dbReference>
<evidence type="ECO:0000313" key="18">
    <source>
        <dbReference type="Proteomes" id="UP001597371"/>
    </source>
</evidence>
<comment type="pathway">
    <text evidence="3 15">Cofactor biosynthesis; FMN biosynthesis; FMN from riboflavin (ATP route): step 1/1.</text>
</comment>
<evidence type="ECO:0000313" key="17">
    <source>
        <dbReference type="EMBL" id="MFD2236780.1"/>
    </source>
</evidence>
<evidence type="ECO:0000256" key="15">
    <source>
        <dbReference type="PIRNR" id="PIRNR004491"/>
    </source>
</evidence>
<dbReference type="SUPFAM" id="SSF82114">
    <property type="entry name" value="Riboflavin kinase-like"/>
    <property type="match status" value="1"/>
</dbReference>
<dbReference type="PANTHER" id="PTHR22749">
    <property type="entry name" value="RIBOFLAVIN KINASE/FMN ADENYLYLTRANSFERASE"/>
    <property type="match status" value="1"/>
</dbReference>
<evidence type="ECO:0000259" key="16">
    <source>
        <dbReference type="SMART" id="SM00904"/>
    </source>
</evidence>
<evidence type="ECO:0000256" key="1">
    <source>
        <dbReference type="ARBA" id="ARBA00002121"/>
    </source>
</evidence>
<dbReference type="Pfam" id="PF01687">
    <property type="entry name" value="Flavokinase"/>
    <property type="match status" value="1"/>
</dbReference>
<dbReference type="Gene3D" id="3.40.50.620">
    <property type="entry name" value="HUPs"/>
    <property type="match status" value="1"/>
</dbReference>
<dbReference type="SMART" id="SM00904">
    <property type="entry name" value="Flavokinase"/>
    <property type="match status" value="1"/>
</dbReference>
<dbReference type="InterPro" id="IPR014729">
    <property type="entry name" value="Rossmann-like_a/b/a_fold"/>
</dbReference>
<reference evidence="18" key="1">
    <citation type="journal article" date="2019" name="Int. J. Syst. Evol. Microbiol.">
        <title>The Global Catalogue of Microorganisms (GCM) 10K type strain sequencing project: providing services to taxonomists for standard genome sequencing and annotation.</title>
        <authorList>
            <consortium name="The Broad Institute Genomics Platform"/>
            <consortium name="The Broad Institute Genome Sequencing Center for Infectious Disease"/>
            <person name="Wu L."/>
            <person name="Ma J."/>
        </authorList>
    </citation>
    <scope>NUCLEOTIDE SEQUENCE [LARGE SCALE GENOMIC DNA]</scope>
    <source>
        <strain evidence="18">ZS-35-S2</strain>
    </source>
</reference>
<dbReference type="GO" id="GO:0008531">
    <property type="term" value="F:riboflavin kinase activity"/>
    <property type="evidence" value="ECO:0007669"/>
    <property type="project" value="UniProtKB-EC"/>
</dbReference>
<dbReference type="EMBL" id="JBHUIJ010000005">
    <property type="protein sequence ID" value="MFD2236780.1"/>
    <property type="molecule type" value="Genomic_DNA"/>
</dbReference>
<name>A0ABW5CHN4_9HYPH</name>
<organism evidence="17 18">
    <name type="scientific">Aureimonas populi</name>
    <dbReference type="NCBI Taxonomy" id="1701758"/>
    <lineage>
        <taxon>Bacteria</taxon>
        <taxon>Pseudomonadati</taxon>
        <taxon>Pseudomonadota</taxon>
        <taxon>Alphaproteobacteria</taxon>
        <taxon>Hyphomicrobiales</taxon>
        <taxon>Aurantimonadaceae</taxon>
        <taxon>Aureimonas</taxon>
    </lineage>
</organism>
<dbReference type="InterPro" id="IPR002606">
    <property type="entry name" value="Riboflavin_kinase_bac"/>
</dbReference>
<dbReference type="InterPro" id="IPR023465">
    <property type="entry name" value="Riboflavin_kinase_dom_sf"/>
</dbReference>
<dbReference type="InterPro" id="IPR023468">
    <property type="entry name" value="Riboflavin_kinase"/>
</dbReference>
<keyword evidence="9 15" id="KW-0418">Kinase</keyword>
<proteinExistence type="inferred from homology"/>
<dbReference type="NCBIfam" id="NF004160">
    <property type="entry name" value="PRK05627.1-3"/>
    <property type="match status" value="1"/>
</dbReference>
<dbReference type="SUPFAM" id="SSF52374">
    <property type="entry name" value="Nucleotidylyl transferase"/>
    <property type="match status" value="1"/>
</dbReference>
<evidence type="ECO:0000256" key="10">
    <source>
        <dbReference type="ARBA" id="ARBA00022827"/>
    </source>
</evidence>
<gene>
    <name evidence="17" type="ORF">ACFSKQ_04790</name>
</gene>
<evidence type="ECO:0000256" key="2">
    <source>
        <dbReference type="ARBA" id="ARBA00004726"/>
    </source>
</evidence>
<evidence type="ECO:0000256" key="5">
    <source>
        <dbReference type="ARBA" id="ARBA00022643"/>
    </source>
</evidence>
<evidence type="ECO:0000256" key="7">
    <source>
        <dbReference type="ARBA" id="ARBA00022695"/>
    </source>
</evidence>
<comment type="catalytic activity">
    <reaction evidence="14 15">
        <text>FMN + ATP + H(+) = FAD + diphosphate</text>
        <dbReference type="Rhea" id="RHEA:17237"/>
        <dbReference type="ChEBI" id="CHEBI:15378"/>
        <dbReference type="ChEBI" id="CHEBI:30616"/>
        <dbReference type="ChEBI" id="CHEBI:33019"/>
        <dbReference type="ChEBI" id="CHEBI:57692"/>
        <dbReference type="ChEBI" id="CHEBI:58210"/>
        <dbReference type="EC" id="2.7.7.2"/>
    </reaction>
</comment>
<evidence type="ECO:0000256" key="14">
    <source>
        <dbReference type="ARBA" id="ARBA00049494"/>
    </source>
</evidence>
<keyword evidence="5 15" id="KW-0288">FMN</keyword>
<keyword evidence="6 15" id="KW-0808">Transferase</keyword>
<dbReference type="Gene3D" id="2.40.30.30">
    <property type="entry name" value="Riboflavin kinase-like"/>
    <property type="match status" value="1"/>
</dbReference>
<comment type="pathway">
    <text evidence="2 15">Cofactor biosynthesis; FAD biosynthesis; FAD from FMN: step 1/1.</text>
</comment>
<keyword evidence="12" id="KW-0511">Multifunctional enzyme</keyword>
<evidence type="ECO:0000256" key="13">
    <source>
        <dbReference type="ARBA" id="ARBA00047880"/>
    </source>
</evidence>
<evidence type="ECO:0000256" key="9">
    <source>
        <dbReference type="ARBA" id="ARBA00022777"/>
    </source>
</evidence>
<dbReference type="Proteomes" id="UP001597371">
    <property type="component" value="Unassembled WGS sequence"/>
</dbReference>
<comment type="catalytic activity">
    <reaction evidence="13 15">
        <text>riboflavin + ATP = FMN + ADP + H(+)</text>
        <dbReference type="Rhea" id="RHEA:14357"/>
        <dbReference type="ChEBI" id="CHEBI:15378"/>
        <dbReference type="ChEBI" id="CHEBI:30616"/>
        <dbReference type="ChEBI" id="CHEBI:57986"/>
        <dbReference type="ChEBI" id="CHEBI:58210"/>
        <dbReference type="ChEBI" id="CHEBI:456216"/>
        <dbReference type="EC" id="2.7.1.26"/>
    </reaction>
</comment>